<feature type="compositionally biased region" description="Basic and acidic residues" evidence="7">
    <location>
        <begin position="564"/>
        <end position="590"/>
    </location>
</feature>
<reference evidence="9 10" key="1">
    <citation type="submission" date="2024-04" db="EMBL/GenBank/DDBJ databases">
        <title>Phyllosticta paracitricarpa is synonymous to the EU quarantine fungus P. citricarpa based on phylogenomic analyses.</title>
        <authorList>
            <consortium name="Lawrence Berkeley National Laboratory"/>
            <person name="Van Ingen-Buijs V.A."/>
            <person name="Van Westerhoven A.C."/>
            <person name="Haridas S."/>
            <person name="Skiadas P."/>
            <person name="Martin F."/>
            <person name="Groenewald J.Z."/>
            <person name="Crous P.W."/>
            <person name="Seidl M.F."/>
        </authorList>
    </citation>
    <scope>NUCLEOTIDE SEQUENCE [LARGE SCALE GENOMIC DNA]</scope>
    <source>
        <strain evidence="9 10">CBS 123374</strain>
    </source>
</reference>
<keyword evidence="2" id="KW-0963">Cytoplasm</keyword>
<dbReference type="SMART" id="SM00184">
    <property type="entry name" value="RING"/>
    <property type="match status" value="1"/>
</dbReference>
<keyword evidence="5" id="KW-0862">Zinc</keyword>
<feature type="region of interest" description="Disordered" evidence="7">
    <location>
        <begin position="362"/>
        <end position="448"/>
    </location>
</feature>
<dbReference type="InterPro" id="IPR013083">
    <property type="entry name" value="Znf_RING/FYVE/PHD"/>
</dbReference>
<keyword evidence="3" id="KW-0479">Metal-binding</keyword>
<protein>
    <recommendedName>
        <fullName evidence="8">RING-type domain-containing protein</fullName>
    </recommendedName>
</protein>
<dbReference type="PANTHER" id="PTHR12983">
    <property type="entry name" value="RING FINGER 10 FAMILY MEMBER"/>
    <property type="match status" value="1"/>
</dbReference>
<feature type="region of interest" description="Disordered" evidence="7">
    <location>
        <begin position="103"/>
        <end position="127"/>
    </location>
</feature>
<dbReference type="Pfam" id="PF00097">
    <property type="entry name" value="zf-C3HC4"/>
    <property type="match status" value="1"/>
</dbReference>
<feature type="compositionally biased region" description="Polar residues" evidence="7">
    <location>
        <begin position="404"/>
        <end position="414"/>
    </location>
</feature>
<sequence>MSANQSSIAASKSTNASNQTPPVQSQAGSSATGDNHGVRRFGGSGSFGAGAASRSSPSPRNSQTSKKKHKSSKRFAGADEDALAEAIAMSSTNSRKGQTSITHLMNFSLPPPPRNHHYGGQSHGRSHRRPAWGLGSGYHAVDKARYVHANYRFIVDPRADCHPQSTDADIHLDWNNVLQILASAQSQSASCPICLGTPVAPRMARCGHIFCLPCLIRFMHSENEDAKVPEKKARSKKCPLCEDKIYVSETRPVRFYWGQEGEPPREGADVVLRLIMRPAASTLALPRDGADMLPKNQEVPWHIAAEVMDYARIMKGSEDYMMQQLDEEIEEVQRQGREDELMFGEDTSWTRKAVKMIQDAKEKFRGIGNPPAMPAKPSDTRSRKATAQTETPALGDIPSIPENAESNEAQATQSNAAEPANSAPAADSEVLPAAVPSESSNASAGQSQAVSNLSASLAEFRSRQHEHQPPSEYFFYQASLHYYLSSLDIRILKTAFGDFASFPTTILPRVERVSTGHVVDDELRKRTKYLAHLPYGCEVAFLECDWTDTVPSEILEKFKPEIDRRRKRNREKEAREEKARVRAEKEEDQKTYAQARRKRPSASDNRFTADDFQPLGSSETHGLDGDNTSSSPPYAPRRQGSAFASLASPSTSPSAPRTVWGTTAIAPTTPPLHPSSQDQEVPGDGWLQDWEKDFFPEDEMMAQVQAMSLAEGESSRSGAAANSGGGGKKKKKKITLMSTNVRRGA</sequence>
<feature type="compositionally biased region" description="Polar residues" evidence="7">
    <location>
        <begin position="615"/>
        <end position="632"/>
    </location>
</feature>
<dbReference type="PANTHER" id="PTHR12983:SF9">
    <property type="entry name" value="E3 UBIQUITIN-PROTEIN LIGASE RNF10"/>
    <property type="match status" value="1"/>
</dbReference>
<dbReference type="InterPro" id="IPR017907">
    <property type="entry name" value="Znf_RING_CS"/>
</dbReference>
<feature type="compositionally biased region" description="Low complexity" evidence="7">
    <location>
        <begin position="415"/>
        <end position="429"/>
    </location>
</feature>
<evidence type="ECO:0000256" key="5">
    <source>
        <dbReference type="ARBA" id="ARBA00022833"/>
    </source>
</evidence>
<dbReference type="PROSITE" id="PS00518">
    <property type="entry name" value="ZF_RING_1"/>
    <property type="match status" value="1"/>
</dbReference>
<dbReference type="Proteomes" id="UP001492380">
    <property type="component" value="Unassembled WGS sequence"/>
</dbReference>
<evidence type="ECO:0000256" key="7">
    <source>
        <dbReference type="SAM" id="MobiDB-lite"/>
    </source>
</evidence>
<evidence type="ECO:0000256" key="3">
    <source>
        <dbReference type="ARBA" id="ARBA00022723"/>
    </source>
</evidence>
<dbReference type="SUPFAM" id="SSF57850">
    <property type="entry name" value="RING/U-box"/>
    <property type="match status" value="1"/>
</dbReference>
<evidence type="ECO:0000313" key="10">
    <source>
        <dbReference type="Proteomes" id="UP001492380"/>
    </source>
</evidence>
<dbReference type="Gene3D" id="3.30.40.10">
    <property type="entry name" value="Zinc/RING finger domain, C3HC4 (zinc finger)"/>
    <property type="match status" value="1"/>
</dbReference>
<evidence type="ECO:0000256" key="4">
    <source>
        <dbReference type="ARBA" id="ARBA00022771"/>
    </source>
</evidence>
<comment type="subcellular location">
    <subcellularLocation>
        <location evidence="1">Cytoplasm</location>
    </subcellularLocation>
</comment>
<evidence type="ECO:0000256" key="1">
    <source>
        <dbReference type="ARBA" id="ARBA00004496"/>
    </source>
</evidence>
<keyword evidence="4 6" id="KW-0863">Zinc-finger</keyword>
<organism evidence="9 10">
    <name type="scientific">Phyllosticta capitalensis</name>
    <dbReference type="NCBI Taxonomy" id="121624"/>
    <lineage>
        <taxon>Eukaryota</taxon>
        <taxon>Fungi</taxon>
        <taxon>Dikarya</taxon>
        <taxon>Ascomycota</taxon>
        <taxon>Pezizomycotina</taxon>
        <taxon>Dothideomycetes</taxon>
        <taxon>Dothideomycetes incertae sedis</taxon>
        <taxon>Botryosphaeriales</taxon>
        <taxon>Phyllostictaceae</taxon>
        <taxon>Phyllosticta</taxon>
    </lineage>
</organism>
<gene>
    <name evidence="9" type="ORF">HDK90DRAFT_491574</name>
</gene>
<keyword evidence="10" id="KW-1185">Reference proteome</keyword>
<feature type="compositionally biased region" description="Polar residues" evidence="7">
    <location>
        <begin position="437"/>
        <end position="448"/>
    </location>
</feature>
<evidence type="ECO:0000256" key="2">
    <source>
        <dbReference type="ARBA" id="ARBA00022490"/>
    </source>
</evidence>
<feature type="compositionally biased region" description="Polar residues" evidence="7">
    <location>
        <begin position="736"/>
        <end position="745"/>
    </location>
</feature>
<dbReference type="CDD" id="cd16536">
    <property type="entry name" value="RING-HC_RNF10"/>
    <property type="match status" value="1"/>
</dbReference>
<evidence type="ECO:0000313" key="9">
    <source>
        <dbReference type="EMBL" id="KAK8230667.1"/>
    </source>
</evidence>
<dbReference type="EMBL" id="JBBWRZ010000008">
    <property type="protein sequence ID" value="KAK8230667.1"/>
    <property type="molecule type" value="Genomic_DNA"/>
</dbReference>
<comment type="caution">
    <text evidence="9">The sequence shown here is derived from an EMBL/GenBank/DDBJ whole genome shotgun (WGS) entry which is preliminary data.</text>
</comment>
<name>A0ABR1YIQ1_9PEZI</name>
<evidence type="ECO:0000259" key="8">
    <source>
        <dbReference type="PROSITE" id="PS50089"/>
    </source>
</evidence>
<feature type="region of interest" description="Disordered" evidence="7">
    <location>
        <begin position="1"/>
        <end position="78"/>
    </location>
</feature>
<dbReference type="InterPro" id="IPR039739">
    <property type="entry name" value="MAG2/RNF10"/>
</dbReference>
<feature type="region of interest" description="Disordered" evidence="7">
    <location>
        <begin position="564"/>
        <end position="688"/>
    </location>
</feature>
<dbReference type="InterPro" id="IPR001841">
    <property type="entry name" value="Znf_RING"/>
</dbReference>
<dbReference type="InterPro" id="IPR018957">
    <property type="entry name" value="Znf_C3HC4_RING-type"/>
</dbReference>
<accession>A0ABR1YIQ1</accession>
<feature type="compositionally biased region" description="Low complexity" evidence="7">
    <location>
        <begin position="49"/>
        <end position="60"/>
    </location>
</feature>
<feature type="compositionally biased region" description="Low complexity" evidence="7">
    <location>
        <begin position="641"/>
        <end position="656"/>
    </location>
</feature>
<proteinExistence type="predicted"/>
<dbReference type="PROSITE" id="PS50089">
    <property type="entry name" value="ZF_RING_2"/>
    <property type="match status" value="1"/>
</dbReference>
<feature type="domain" description="RING-type" evidence="8">
    <location>
        <begin position="191"/>
        <end position="242"/>
    </location>
</feature>
<evidence type="ECO:0000256" key="6">
    <source>
        <dbReference type="PROSITE-ProRule" id="PRU00175"/>
    </source>
</evidence>
<feature type="compositionally biased region" description="Low complexity" evidence="7">
    <location>
        <begin position="710"/>
        <end position="722"/>
    </location>
</feature>
<feature type="compositionally biased region" description="Polar residues" evidence="7">
    <location>
        <begin position="1"/>
        <end position="33"/>
    </location>
</feature>
<feature type="region of interest" description="Disordered" evidence="7">
    <location>
        <begin position="707"/>
        <end position="745"/>
    </location>
</feature>